<dbReference type="InterPro" id="IPR002346">
    <property type="entry name" value="Mopterin_DH_FAD-bd"/>
</dbReference>
<keyword evidence="1" id="KW-0285">Flavoprotein</keyword>
<dbReference type="InterPro" id="IPR012675">
    <property type="entry name" value="Beta-grasp_dom_sf"/>
</dbReference>
<comment type="caution">
    <text evidence="7">The sequence shown here is derived from an EMBL/GenBank/DDBJ whole genome shotgun (WGS) entry which is preliminary data.</text>
</comment>
<dbReference type="Pfam" id="PF00941">
    <property type="entry name" value="FAD_binding_5"/>
    <property type="match status" value="1"/>
</dbReference>
<dbReference type="Gene3D" id="3.30.43.10">
    <property type="entry name" value="Uridine Diphospho-n-acetylenolpyruvylglucosamine Reductase, domain 2"/>
    <property type="match status" value="1"/>
</dbReference>
<dbReference type="InterPro" id="IPR016208">
    <property type="entry name" value="Ald_Oxase/xanthine_DH-like"/>
</dbReference>
<dbReference type="SUPFAM" id="SSF56176">
    <property type="entry name" value="FAD-binding/transporter-associated domain-like"/>
    <property type="match status" value="1"/>
</dbReference>
<dbReference type="PROSITE" id="PS51387">
    <property type="entry name" value="FAD_PCMH"/>
    <property type="match status" value="1"/>
</dbReference>
<dbReference type="Pfam" id="PF00111">
    <property type="entry name" value="Fer2"/>
    <property type="match status" value="1"/>
</dbReference>
<organism evidence="7 8">
    <name type="scientific">Limnohabitans curvus</name>
    <dbReference type="NCBI Taxonomy" id="323423"/>
    <lineage>
        <taxon>Bacteria</taxon>
        <taxon>Pseudomonadati</taxon>
        <taxon>Pseudomonadota</taxon>
        <taxon>Betaproteobacteria</taxon>
        <taxon>Burkholderiales</taxon>
        <taxon>Comamonadaceae</taxon>
        <taxon>Limnohabitans</taxon>
    </lineage>
</organism>
<dbReference type="Gene3D" id="3.10.20.30">
    <property type="match status" value="1"/>
</dbReference>
<dbReference type="InterPro" id="IPR016166">
    <property type="entry name" value="FAD-bd_PCMH"/>
</dbReference>
<dbReference type="InterPro" id="IPR001041">
    <property type="entry name" value="2Fe-2S_ferredoxin-type"/>
</dbReference>
<keyword evidence="2" id="KW-0479">Metal-binding</keyword>
<dbReference type="GO" id="GO:0071949">
    <property type="term" value="F:FAD binding"/>
    <property type="evidence" value="ECO:0007669"/>
    <property type="project" value="InterPro"/>
</dbReference>
<dbReference type="GO" id="GO:0004854">
    <property type="term" value="F:xanthine dehydrogenase activity"/>
    <property type="evidence" value="ECO:0007669"/>
    <property type="project" value="InterPro"/>
</dbReference>
<evidence type="ECO:0000256" key="1">
    <source>
        <dbReference type="ARBA" id="ARBA00022630"/>
    </source>
</evidence>
<dbReference type="PANTHER" id="PTHR45444">
    <property type="entry name" value="XANTHINE DEHYDROGENASE"/>
    <property type="match status" value="1"/>
</dbReference>
<keyword evidence="5" id="KW-0408">Iron</keyword>
<sequence>MSQTTNREGVLRFWKRGQIIELDNIPPDRMLLDLLREDLRVCDAKEGCAAGDCGACTVVIADTVDGEHLDFRAINSCIRPAHAIHGMALWTAADLAQEGVLHPAQAAIVQRHGTQCGFCTPGVVMSLFSLYQRTCAQSEELQKSHVIDALSGNLCRCTGYRSIVDAAFSMRDYPKVLENEKEIAHQLMTIRSCAHSVMNYEMPTELSTLLELRAQHQKAQLIAGATDVGIWVKQGMKHLPHIIDVHRVKELRAIEVTANHLCIGAAVSLQEAFDVLAKERPVVKAFAARFAGWPVRQSGTLGGNIANGSPIGDSMPLLLSLDATVVLKAWRNSKVMSRELPLSEFYMGYKKTVMWPDEVLVCIKVPRPSEGEWLGLYKVSKRHEDDISAVCMAIRIEGHKQGLDVVRIGLGGVAATPVRAMRTECILQGREDEYAVWKEAQVEIANEFEPISDLRASGEYRQIVLGNLLERAYLERTKQGAVRLEDLS</sequence>
<dbReference type="Gene3D" id="1.10.150.120">
    <property type="entry name" value="[2Fe-2S]-binding domain"/>
    <property type="match status" value="1"/>
</dbReference>
<name>A0A315FT90_9BURK</name>
<dbReference type="InterPro" id="IPR014307">
    <property type="entry name" value="Xanthine_DH_ssu"/>
</dbReference>
<dbReference type="EMBL" id="NESP01000002">
    <property type="protein sequence ID" value="PUE56537.1"/>
    <property type="molecule type" value="Genomic_DNA"/>
</dbReference>
<dbReference type="InterPro" id="IPR036318">
    <property type="entry name" value="FAD-bd_PCMH-like_sf"/>
</dbReference>
<accession>A0A315FT90</accession>
<dbReference type="SUPFAM" id="SSF54292">
    <property type="entry name" value="2Fe-2S ferredoxin-like"/>
    <property type="match status" value="1"/>
</dbReference>
<evidence type="ECO:0000313" key="8">
    <source>
        <dbReference type="Proteomes" id="UP000251341"/>
    </source>
</evidence>
<dbReference type="GO" id="GO:0005506">
    <property type="term" value="F:iron ion binding"/>
    <property type="evidence" value="ECO:0007669"/>
    <property type="project" value="InterPro"/>
</dbReference>
<evidence type="ECO:0000256" key="4">
    <source>
        <dbReference type="ARBA" id="ARBA00023002"/>
    </source>
</evidence>
<gene>
    <name evidence="7" type="ORF">B9Z44_14785</name>
</gene>
<dbReference type="Gene3D" id="3.30.465.10">
    <property type="match status" value="1"/>
</dbReference>
<dbReference type="InterPro" id="IPR016169">
    <property type="entry name" value="FAD-bd_PCMH_sub2"/>
</dbReference>
<dbReference type="InterPro" id="IPR006058">
    <property type="entry name" value="2Fe2S_fd_BS"/>
</dbReference>
<dbReference type="AlphaFoldDB" id="A0A315FT90"/>
<dbReference type="Pfam" id="PF03450">
    <property type="entry name" value="CO_deh_flav_C"/>
    <property type="match status" value="1"/>
</dbReference>
<evidence type="ECO:0000256" key="3">
    <source>
        <dbReference type="ARBA" id="ARBA00022827"/>
    </source>
</evidence>
<dbReference type="PIRSF" id="PIRSF036557">
    <property type="entry name" value="XdhA_RC"/>
    <property type="match status" value="1"/>
</dbReference>
<dbReference type="SMART" id="SM01092">
    <property type="entry name" value="CO_deh_flav_C"/>
    <property type="match status" value="1"/>
</dbReference>
<protein>
    <submittedName>
        <fullName evidence="7">Xanthine dehydrogenase small subunit</fullName>
    </submittedName>
</protein>
<dbReference type="Pfam" id="PF01799">
    <property type="entry name" value="Fer2_2"/>
    <property type="match status" value="1"/>
</dbReference>
<dbReference type="GO" id="GO:0051537">
    <property type="term" value="F:2 iron, 2 sulfur cluster binding"/>
    <property type="evidence" value="ECO:0007669"/>
    <property type="project" value="InterPro"/>
</dbReference>
<proteinExistence type="predicted"/>
<keyword evidence="8" id="KW-1185">Reference proteome</keyword>
<dbReference type="NCBIfam" id="TIGR02963">
    <property type="entry name" value="xanthine_xdhA"/>
    <property type="match status" value="1"/>
</dbReference>
<dbReference type="InterPro" id="IPR036683">
    <property type="entry name" value="CO_DH_flav_C_dom_sf"/>
</dbReference>
<keyword evidence="4" id="KW-0560">Oxidoreductase</keyword>
<dbReference type="InterPro" id="IPR012175">
    <property type="entry name" value="Xanth_DH_ssu_bac"/>
</dbReference>
<feature type="domain" description="FAD-binding PCMH-type" evidence="6">
    <location>
        <begin position="190"/>
        <end position="370"/>
    </location>
</feature>
<dbReference type="InterPro" id="IPR005107">
    <property type="entry name" value="CO_DH_flav_C"/>
</dbReference>
<dbReference type="SUPFAM" id="SSF55447">
    <property type="entry name" value="CO dehydrogenase flavoprotein C-terminal domain-like"/>
    <property type="match status" value="1"/>
</dbReference>
<dbReference type="InterPro" id="IPR036884">
    <property type="entry name" value="2Fe-2S-bd_dom_sf"/>
</dbReference>
<dbReference type="RefSeq" id="WP_108403065.1">
    <property type="nucleotide sequence ID" value="NZ_NESP01000002.1"/>
</dbReference>
<evidence type="ECO:0000313" key="7">
    <source>
        <dbReference type="EMBL" id="PUE56537.1"/>
    </source>
</evidence>
<dbReference type="InterPro" id="IPR016167">
    <property type="entry name" value="FAD-bd_PCMH_sub1"/>
</dbReference>
<dbReference type="SUPFAM" id="SSF47741">
    <property type="entry name" value="CO dehydrogenase ISP C-domain like"/>
    <property type="match status" value="1"/>
</dbReference>
<dbReference type="PANTHER" id="PTHR45444:SF3">
    <property type="entry name" value="XANTHINE DEHYDROGENASE"/>
    <property type="match status" value="1"/>
</dbReference>
<dbReference type="Proteomes" id="UP000251341">
    <property type="component" value="Unassembled WGS sequence"/>
</dbReference>
<reference evidence="7 8" key="1">
    <citation type="submission" date="2017-04" db="EMBL/GenBank/DDBJ databases">
        <title>Unexpected and diverse lifestyles within the genus Limnohabitans.</title>
        <authorList>
            <person name="Kasalicky V."/>
            <person name="Mehrshad M."/>
            <person name="Andrei S.-A."/>
            <person name="Salcher M."/>
            <person name="Kratochvilova H."/>
            <person name="Simek K."/>
            <person name="Ghai R."/>
        </authorList>
    </citation>
    <scope>NUCLEOTIDE SEQUENCE [LARGE SCALE GENOMIC DNA]</scope>
    <source>
        <strain evidence="7 8">MWH-C5</strain>
    </source>
</reference>
<evidence type="ECO:0000256" key="2">
    <source>
        <dbReference type="ARBA" id="ARBA00022723"/>
    </source>
</evidence>
<keyword evidence="3" id="KW-0274">FAD</keyword>
<evidence type="ECO:0000256" key="5">
    <source>
        <dbReference type="ARBA" id="ARBA00023004"/>
    </source>
</evidence>
<dbReference type="InterPro" id="IPR036010">
    <property type="entry name" value="2Fe-2S_ferredoxin-like_sf"/>
</dbReference>
<dbReference type="Gene3D" id="3.30.390.50">
    <property type="entry name" value="CO dehydrogenase flavoprotein, C-terminal domain"/>
    <property type="match status" value="1"/>
</dbReference>
<dbReference type="InterPro" id="IPR002888">
    <property type="entry name" value="2Fe-2S-bd"/>
</dbReference>
<dbReference type="PROSITE" id="PS00197">
    <property type="entry name" value="2FE2S_FER_1"/>
    <property type="match status" value="1"/>
</dbReference>
<evidence type="ECO:0000259" key="6">
    <source>
        <dbReference type="PROSITE" id="PS51387"/>
    </source>
</evidence>